<organism evidence="2 3">
    <name type="scientific">Cichlidogyrus casuarinus</name>
    <dbReference type="NCBI Taxonomy" id="1844966"/>
    <lineage>
        <taxon>Eukaryota</taxon>
        <taxon>Metazoa</taxon>
        <taxon>Spiralia</taxon>
        <taxon>Lophotrochozoa</taxon>
        <taxon>Platyhelminthes</taxon>
        <taxon>Monogenea</taxon>
        <taxon>Monopisthocotylea</taxon>
        <taxon>Dactylogyridea</taxon>
        <taxon>Ancyrocephalidae</taxon>
        <taxon>Cichlidogyrus</taxon>
    </lineage>
</organism>
<feature type="transmembrane region" description="Helical" evidence="1">
    <location>
        <begin position="139"/>
        <end position="156"/>
    </location>
</feature>
<evidence type="ECO:0000313" key="3">
    <source>
        <dbReference type="Proteomes" id="UP001626550"/>
    </source>
</evidence>
<feature type="transmembrane region" description="Helical" evidence="1">
    <location>
        <begin position="296"/>
        <end position="318"/>
    </location>
</feature>
<keyword evidence="3" id="KW-1185">Reference proteome</keyword>
<dbReference type="PANTHER" id="PTHR13146">
    <property type="match status" value="1"/>
</dbReference>
<gene>
    <name evidence="2" type="ORF">Ciccas_003882</name>
</gene>
<keyword evidence="1" id="KW-0812">Transmembrane</keyword>
<evidence type="ECO:0008006" key="4">
    <source>
        <dbReference type="Google" id="ProtNLM"/>
    </source>
</evidence>
<dbReference type="Proteomes" id="UP001626550">
    <property type="component" value="Unassembled WGS sequence"/>
</dbReference>
<dbReference type="SUPFAM" id="SSF103481">
    <property type="entry name" value="Multidrug resistance efflux transporter EmrE"/>
    <property type="match status" value="1"/>
</dbReference>
<comment type="caution">
    <text evidence="2">The sequence shown here is derived from an EMBL/GenBank/DDBJ whole genome shotgun (WGS) entry which is preliminary data.</text>
</comment>
<feature type="transmembrane region" description="Helical" evidence="1">
    <location>
        <begin position="255"/>
        <end position="276"/>
    </location>
</feature>
<dbReference type="EMBL" id="JBJKFK010000379">
    <property type="protein sequence ID" value="KAL3317470.1"/>
    <property type="molecule type" value="Genomic_DNA"/>
</dbReference>
<feature type="transmembrane region" description="Helical" evidence="1">
    <location>
        <begin position="177"/>
        <end position="199"/>
    </location>
</feature>
<evidence type="ECO:0000313" key="2">
    <source>
        <dbReference type="EMBL" id="KAL3317470.1"/>
    </source>
</evidence>
<keyword evidence="1" id="KW-1133">Transmembrane helix</keyword>
<feature type="transmembrane region" description="Helical" evidence="1">
    <location>
        <begin position="106"/>
        <end position="127"/>
    </location>
</feature>
<evidence type="ECO:0000256" key="1">
    <source>
        <dbReference type="SAM" id="Phobius"/>
    </source>
</evidence>
<name>A0ABD2QD35_9PLAT</name>
<keyword evidence="1" id="KW-0472">Membrane</keyword>
<dbReference type="InterPro" id="IPR037185">
    <property type="entry name" value="EmrE-like"/>
</dbReference>
<reference evidence="2 3" key="1">
    <citation type="submission" date="2024-11" db="EMBL/GenBank/DDBJ databases">
        <title>Adaptive evolution of stress response genes in parasites aligns with host niche diversity.</title>
        <authorList>
            <person name="Hahn C."/>
            <person name="Resl P."/>
        </authorList>
    </citation>
    <scope>NUCLEOTIDE SEQUENCE [LARGE SCALE GENOMIC DNA]</scope>
    <source>
        <strain evidence="2">EGGRZ-B1_66</strain>
        <tissue evidence="2">Body</tissue>
    </source>
</reference>
<sequence length="375" mass="42026">MFFGEILCLFAYFVVKQREKKKLLAESLYGEIDFNPNDPDVPPHLKNKIFSFVFAIPAFIDTASTTLQGIGLLYIDASVWQMMRGSLIIFAGILAVIFLKKPLRCFQWVGILFNVCGLCLVGVSSVFKTGDSSRVISPLKTLLGVFLVLLGALGTASQMTVEEKLLKGRKYHPLHVVGMEGIFGFLLTGCIAIPIVHFIPGDDLNGSYENFADAIFMMFQSALIFSMVVLSIFSIAFFNFFGLMLTKHLSAVHRTLFDTIRTIFIWFTGLIVYYGINKQYGEAFDTQWGLIQSEFISFLFFNTLVDGFALLIIGTCIYNKILKLDWIKGCERVMSTEDTSLEASVDITISNPEEDLITNRSFTERTPLLSNGSNH</sequence>
<feature type="transmembrane region" description="Helical" evidence="1">
    <location>
        <begin position="219"/>
        <end position="243"/>
    </location>
</feature>
<feature type="transmembrane region" description="Helical" evidence="1">
    <location>
        <begin position="81"/>
        <end position="99"/>
    </location>
</feature>
<accession>A0ABD2QD35</accession>
<protein>
    <recommendedName>
        <fullName evidence="4">Solute carrier family 35 member F6</fullName>
    </recommendedName>
</protein>
<dbReference type="AlphaFoldDB" id="A0ABD2QD35"/>
<proteinExistence type="predicted"/>